<reference evidence="2 3" key="1">
    <citation type="submission" date="2018-03" db="EMBL/GenBank/DDBJ databases">
        <title>Aerobic endospore-forming bacteria genome sequencing and assembly.</title>
        <authorList>
            <person name="Cavalcante D.A."/>
            <person name="Driks A."/>
            <person name="Putonti C."/>
            <person name="De-Souza M.T."/>
        </authorList>
    </citation>
    <scope>NUCLEOTIDE SEQUENCE [LARGE SCALE GENOMIC DNA]</scope>
    <source>
        <strain evidence="2 3">SDF0037</strain>
    </source>
</reference>
<feature type="transmembrane region" description="Helical" evidence="1">
    <location>
        <begin position="46"/>
        <end position="68"/>
    </location>
</feature>
<comment type="caution">
    <text evidence="2">The sequence shown here is derived from an EMBL/GenBank/DDBJ whole genome shotgun (WGS) entry which is preliminary data.</text>
</comment>
<keyword evidence="1" id="KW-0472">Membrane</keyword>
<dbReference type="RefSeq" id="WP_142510163.1">
    <property type="nucleotide sequence ID" value="NZ_SADV01000021.1"/>
</dbReference>
<dbReference type="AlphaFoldDB" id="A0A544U9X2"/>
<dbReference type="InterPro" id="IPR027387">
    <property type="entry name" value="Cytb/b6-like_sf"/>
</dbReference>
<sequence>MKKYLLFAGVFTLASVVLQVLSGMLLTMFYTPSIRWEEASTLPSQVLFGNTSFIPPLIISLIALVIAFGSTKLINKKVVH</sequence>
<dbReference type="SUPFAM" id="SSF81342">
    <property type="entry name" value="Transmembrane di-heme cytochromes"/>
    <property type="match status" value="1"/>
</dbReference>
<accession>A0A544U9X2</accession>
<dbReference type="Proteomes" id="UP000317944">
    <property type="component" value="Unassembled WGS sequence"/>
</dbReference>
<protein>
    <submittedName>
        <fullName evidence="2">Uncharacterized protein</fullName>
    </submittedName>
</protein>
<dbReference type="GO" id="GO:0016020">
    <property type="term" value="C:membrane"/>
    <property type="evidence" value="ECO:0007669"/>
    <property type="project" value="InterPro"/>
</dbReference>
<dbReference type="GO" id="GO:0022904">
    <property type="term" value="P:respiratory electron transport chain"/>
    <property type="evidence" value="ECO:0007669"/>
    <property type="project" value="InterPro"/>
</dbReference>
<dbReference type="InterPro" id="IPR016174">
    <property type="entry name" value="Di-haem_cyt_TM"/>
</dbReference>
<dbReference type="OrthoDB" id="2454526at2"/>
<dbReference type="Gene3D" id="1.20.810.10">
    <property type="entry name" value="Cytochrome Bc1 Complex, Chain C"/>
    <property type="match status" value="1"/>
</dbReference>
<dbReference type="EMBL" id="SADV01000021">
    <property type="protein sequence ID" value="TQR28960.1"/>
    <property type="molecule type" value="Genomic_DNA"/>
</dbReference>
<keyword evidence="1" id="KW-1133">Transmembrane helix</keyword>
<evidence type="ECO:0000313" key="2">
    <source>
        <dbReference type="EMBL" id="TQR28960.1"/>
    </source>
</evidence>
<evidence type="ECO:0000313" key="3">
    <source>
        <dbReference type="Proteomes" id="UP000317944"/>
    </source>
</evidence>
<name>A0A544U9X2_LYSSH</name>
<proteinExistence type="predicted"/>
<keyword evidence="1" id="KW-0812">Transmembrane</keyword>
<organism evidence="2 3">
    <name type="scientific">Lysinibacillus sphaericus</name>
    <name type="common">Bacillus sphaericus</name>
    <dbReference type="NCBI Taxonomy" id="1421"/>
    <lineage>
        <taxon>Bacteria</taxon>
        <taxon>Bacillati</taxon>
        <taxon>Bacillota</taxon>
        <taxon>Bacilli</taxon>
        <taxon>Bacillales</taxon>
        <taxon>Bacillaceae</taxon>
        <taxon>Lysinibacillus</taxon>
    </lineage>
</organism>
<gene>
    <name evidence="2" type="ORF">C7Y47_18890</name>
</gene>
<evidence type="ECO:0000256" key="1">
    <source>
        <dbReference type="SAM" id="Phobius"/>
    </source>
</evidence>